<evidence type="ECO:0000256" key="5">
    <source>
        <dbReference type="ARBA" id="ARBA00022989"/>
    </source>
</evidence>
<dbReference type="Pfam" id="PF02472">
    <property type="entry name" value="ExbD"/>
    <property type="match status" value="1"/>
</dbReference>
<dbReference type="PANTHER" id="PTHR30558:SF3">
    <property type="entry name" value="BIOPOLYMER TRANSPORT PROTEIN EXBD-RELATED"/>
    <property type="match status" value="1"/>
</dbReference>
<protein>
    <submittedName>
        <fullName evidence="9">Biopolymer transporter ExbD</fullName>
    </submittedName>
</protein>
<keyword evidence="3" id="KW-1003">Cell membrane</keyword>
<keyword evidence="10" id="KW-1185">Reference proteome</keyword>
<keyword evidence="7" id="KW-0813">Transport</keyword>
<dbReference type="GO" id="GO:0022857">
    <property type="term" value="F:transmembrane transporter activity"/>
    <property type="evidence" value="ECO:0007669"/>
    <property type="project" value="InterPro"/>
</dbReference>
<dbReference type="RefSeq" id="WP_027846899.1">
    <property type="nucleotide sequence ID" value="NZ_LMTZ01000102.1"/>
</dbReference>
<keyword evidence="7" id="KW-0653">Protein transport</keyword>
<evidence type="ECO:0000256" key="8">
    <source>
        <dbReference type="SAM" id="Phobius"/>
    </source>
</evidence>
<keyword evidence="4 7" id="KW-0812">Transmembrane</keyword>
<evidence type="ECO:0000256" key="7">
    <source>
        <dbReference type="RuleBase" id="RU003879"/>
    </source>
</evidence>
<dbReference type="PANTHER" id="PTHR30558">
    <property type="entry name" value="EXBD MEMBRANE COMPONENT OF PMF-DRIVEN MACROMOLECULE IMPORT SYSTEM"/>
    <property type="match status" value="1"/>
</dbReference>
<reference evidence="9 10" key="1">
    <citation type="journal article" date="2015" name="Genome Announc.">
        <title>Draft Genome of the Euendolithic (true boring) Cyanobacterium Mastigocoleus testarum strain BC008.</title>
        <authorList>
            <person name="Guida B.S."/>
            <person name="Garcia-Pichel F."/>
        </authorList>
    </citation>
    <scope>NUCLEOTIDE SEQUENCE [LARGE SCALE GENOMIC DNA]</scope>
    <source>
        <strain evidence="9 10">BC008</strain>
    </source>
</reference>
<evidence type="ECO:0000256" key="4">
    <source>
        <dbReference type="ARBA" id="ARBA00022692"/>
    </source>
</evidence>
<dbReference type="Gene3D" id="3.30.420.270">
    <property type="match status" value="1"/>
</dbReference>
<dbReference type="Proteomes" id="UP000053372">
    <property type="component" value="Unassembled WGS sequence"/>
</dbReference>
<evidence type="ECO:0000313" key="9">
    <source>
        <dbReference type="EMBL" id="KST65883.1"/>
    </source>
</evidence>
<feature type="transmembrane region" description="Helical" evidence="8">
    <location>
        <begin position="15"/>
        <end position="36"/>
    </location>
</feature>
<gene>
    <name evidence="9" type="ORF">BC008_23165</name>
</gene>
<evidence type="ECO:0000256" key="6">
    <source>
        <dbReference type="ARBA" id="ARBA00023136"/>
    </source>
</evidence>
<evidence type="ECO:0000256" key="3">
    <source>
        <dbReference type="ARBA" id="ARBA00022475"/>
    </source>
</evidence>
<dbReference type="AlphaFoldDB" id="A0A0V7ZN25"/>
<comment type="similarity">
    <text evidence="2 7">Belongs to the ExbD/TolR family.</text>
</comment>
<dbReference type="InterPro" id="IPR003400">
    <property type="entry name" value="ExbD"/>
</dbReference>
<evidence type="ECO:0000313" key="10">
    <source>
        <dbReference type="Proteomes" id="UP000053372"/>
    </source>
</evidence>
<keyword evidence="6 8" id="KW-0472">Membrane</keyword>
<comment type="subcellular location">
    <subcellularLocation>
        <location evidence="1">Cell membrane</location>
        <topology evidence="1">Single-pass membrane protein</topology>
    </subcellularLocation>
    <subcellularLocation>
        <location evidence="7">Cell membrane</location>
        <topology evidence="7">Single-pass type II membrane protein</topology>
    </subcellularLocation>
</comment>
<organism evidence="9 10">
    <name type="scientific">Mastigocoleus testarum BC008</name>
    <dbReference type="NCBI Taxonomy" id="371196"/>
    <lineage>
        <taxon>Bacteria</taxon>
        <taxon>Bacillati</taxon>
        <taxon>Cyanobacteriota</taxon>
        <taxon>Cyanophyceae</taxon>
        <taxon>Nostocales</taxon>
        <taxon>Hapalosiphonaceae</taxon>
        <taxon>Mastigocoleus</taxon>
    </lineage>
</organism>
<accession>A0A0V7ZN25</accession>
<sequence length="134" mass="14833">MRLPEEPDLPPQINIVPMIDVIFAILTFFILSSLFLTRLEGIPVNLPKAGTAEKQTAEPLTITVDPKGNISLNRKSTNLDELTQQMRQLALANGEQLVVVNADEKVSHGRVIAIMDRLRQIKGVKLAIATERPN</sequence>
<proteinExistence type="inferred from homology"/>
<evidence type="ECO:0000256" key="1">
    <source>
        <dbReference type="ARBA" id="ARBA00004162"/>
    </source>
</evidence>
<evidence type="ECO:0000256" key="2">
    <source>
        <dbReference type="ARBA" id="ARBA00005811"/>
    </source>
</evidence>
<name>A0A0V7ZN25_9CYAN</name>
<keyword evidence="5 8" id="KW-1133">Transmembrane helix</keyword>
<dbReference type="OrthoDB" id="9793581at2"/>
<comment type="caution">
    <text evidence="9">The sequence shown here is derived from an EMBL/GenBank/DDBJ whole genome shotgun (WGS) entry which is preliminary data.</text>
</comment>
<dbReference type="EMBL" id="LMTZ01000102">
    <property type="protein sequence ID" value="KST65883.1"/>
    <property type="molecule type" value="Genomic_DNA"/>
</dbReference>
<dbReference type="GO" id="GO:0015031">
    <property type="term" value="P:protein transport"/>
    <property type="evidence" value="ECO:0007669"/>
    <property type="project" value="UniProtKB-KW"/>
</dbReference>
<dbReference type="GO" id="GO:0005886">
    <property type="term" value="C:plasma membrane"/>
    <property type="evidence" value="ECO:0007669"/>
    <property type="project" value="UniProtKB-SubCell"/>
</dbReference>